<dbReference type="InterPro" id="IPR015421">
    <property type="entry name" value="PyrdxlP-dep_Trfase_major"/>
</dbReference>
<dbReference type="PROSITE" id="PS50949">
    <property type="entry name" value="HTH_GNTR"/>
    <property type="match status" value="1"/>
</dbReference>
<dbReference type="InterPro" id="IPR051446">
    <property type="entry name" value="HTH_trans_reg/aminotransferase"/>
</dbReference>
<evidence type="ECO:0000256" key="5">
    <source>
        <dbReference type="ARBA" id="ARBA00023125"/>
    </source>
</evidence>
<comment type="similarity">
    <text evidence="1">In the C-terminal section; belongs to the class-I pyridoxal-phosphate-dependent aminotransferase family.</text>
</comment>
<proteinExistence type="inferred from homology"/>
<evidence type="ECO:0000313" key="8">
    <source>
        <dbReference type="EMBL" id="BBA93010.1"/>
    </source>
</evidence>
<keyword evidence="6" id="KW-0804">Transcription</keyword>
<dbReference type="PANTHER" id="PTHR46577:SF1">
    <property type="entry name" value="HTH-TYPE TRANSCRIPTIONAL REGULATORY PROTEIN GABR"/>
    <property type="match status" value="1"/>
</dbReference>
<dbReference type="Proteomes" id="UP000269331">
    <property type="component" value="Chromosome"/>
</dbReference>
<dbReference type="PANTHER" id="PTHR46577">
    <property type="entry name" value="HTH-TYPE TRANSCRIPTIONAL REGULATORY PROTEIN GABR"/>
    <property type="match status" value="1"/>
</dbReference>
<dbReference type="Gene3D" id="1.10.10.10">
    <property type="entry name" value="Winged helix-like DNA-binding domain superfamily/Winged helix DNA-binding domain"/>
    <property type="match status" value="1"/>
</dbReference>
<dbReference type="SUPFAM" id="SSF53383">
    <property type="entry name" value="PLP-dependent transferases"/>
    <property type="match status" value="1"/>
</dbReference>
<dbReference type="InterPro" id="IPR036390">
    <property type="entry name" value="WH_DNA-bd_sf"/>
</dbReference>
<reference evidence="8 9" key="1">
    <citation type="journal article" date="2018" name="Genome Biol. Evol.">
        <title>Complete Genome Sequence of Streptococcus ruminantium sp. nov. GUT-187T (=DSM 104980T =JCM 31869T), the Type Strain of S. ruminantium, and Comparison with Genome Sequences of Streptococcus suis Strains.</title>
        <authorList>
            <person name="Tohya M."/>
            <person name="Sekizaki T."/>
            <person name="Miyoshi-Akiyama T."/>
        </authorList>
    </citation>
    <scope>NUCLEOTIDE SEQUENCE [LARGE SCALE GENOMIC DNA]</scope>
    <source>
        <strain evidence="8 9">GUT187T</strain>
    </source>
</reference>
<evidence type="ECO:0000256" key="4">
    <source>
        <dbReference type="ARBA" id="ARBA00023015"/>
    </source>
</evidence>
<dbReference type="InterPro" id="IPR004839">
    <property type="entry name" value="Aminotransferase_I/II_large"/>
</dbReference>
<keyword evidence="4" id="KW-0805">Transcription regulation</keyword>
<dbReference type="OrthoDB" id="9802328at2"/>
<dbReference type="Pfam" id="PF00392">
    <property type="entry name" value="GntR"/>
    <property type="match status" value="1"/>
</dbReference>
<dbReference type="KEGG" id="srq:SR187_7030"/>
<dbReference type="GO" id="GO:0008483">
    <property type="term" value="F:transaminase activity"/>
    <property type="evidence" value="ECO:0007669"/>
    <property type="project" value="UniProtKB-KW"/>
</dbReference>
<keyword evidence="5" id="KW-0238">DNA-binding</keyword>
<dbReference type="GO" id="GO:0003700">
    <property type="term" value="F:DNA-binding transcription factor activity"/>
    <property type="evidence" value="ECO:0007669"/>
    <property type="project" value="InterPro"/>
</dbReference>
<evidence type="ECO:0000256" key="1">
    <source>
        <dbReference type="ARBA" id="ARBA00005384"/>
    </source>
</evidence>
<dbReference type="RefSeq" id="WP_120171957.1">
    <property type="nucleotide sequence ID" value="NZ_AP018400.1"/>
</dbReference>
<dbReference type="Gene3D" id="3.40.640.10">
    <property type="entry name" value="Type I PLP-dependent aspartate aminotransferase-like (Major domain)"/>
    <property type="match status" value="1"/>
</dbReference>
<dbReference type="InterPro" id="IPR000524">
    <property type="entry name" value="Tscrpt_reg_HTH_GntR"/>
</dbReference>
<dbReference type="GO" id="GO:0030170">
    <property type="term" value="F:pyridoxal phosphate binding"/>
    <property type="evidence" value="ECO:0007669"/>
    <property type="project" value="InterPro"/>
</dbReference>
<dbReference type="AlphaFoldDB" id="A0A2Z5TNX2"/>
<gene>
    <name evidence="8" type="ORF">SR187_7030</name>
</gene>
<dbReference type="GO" id="GO:0003677">
    <property type="term" value="F:DNA binding"/>
    <property type="evidence" value="ECO:0007669"/>
    <property type="project" value="UniProtKB-KW"/>
</dbReference>
<organism evidence="8 9">
    <name type="scientific">Streptococcus ruminantium</name>
    <dbReference type="NCBI Taxonomy" id="1917441"/>
    <lineage>
        <taxon>Bacteria</taxon>
        <taxon>Bacillati</taxon>
        <taxon>Bacillota</taxon>
        <taxon>Bacilli</taxon>
        <taxon>Lactobacillales</taxon>
        <taxon>Streptococcaceae</taxon>
        <taxon>Streptococcus</taxon>
    </lineage>
</organism>
<dbReference type="GeneID" id="52229938"/>
<keyword evidence="3" id="KW-0663">Pyridoxal phosphate</keyword>
<evidence type="ECO:0000256" key="6">
    <source>
        <dbReference type="ARBA" id="ARBA00023163"/>
    </source>
</evidence>
<sequence>MNKYQAIVQDILSGIEQHRFRRGEKLPSIRSLSKHYQCSKDTVQKAMLELKYKNKIYAVEKSGYYIVEDRQFQDYAVELNPEAFQELPYEDFRVCLHESLIGRENYLFNYYHQQEGLAELISSVQSLLMDYHVYTQKDQLVITAGSQQALYILTQMNICSDKTDILLENPTYSRMVELIQHQGIPCQTIERDLDGIDLKRLEEIFQTGRIQFFYTIPRLHNPLGSTYDTATKTAILELAEKYDVYVIEDDYLADFDSNRSLPLHYLDTNNRVIYIKSFTPTLFPALRIGAVSLPKQLHNIFIKHKRLIDYDTNLIMQKALSLYIDNGMFSRNARHLQQIHHSQLADMKACLEKYSVNIPYCLSKKSVTFQLDKGSIIPAIQHQLAGMSYFSGREYDFLQMHYNTDFSSRLILLLNKLGMKKDI</sequence>
<dbReference type="SUPFAM" id="SSF46785">
    <property type="entry name" value="Winged helix' DNA-binding domain"/>
    <property type="match status" value="1"/>
</dbReference>
<evidence type="ECO:0000256" key="3">
    <source>
        <dbReference type="ARBA" id="ARBA00022898"/>
    </source>
</evidence>
<feature type="domain" description="HTH gntR-type" evidence="7">
    <location>
        <begin position="1"/>
        <end position="69"/>
    </location>
</feature>
<accession>A0A2Z5TNX2</accession>
<evidence type="ECO:0000256" key="2">
    <source>
        <dbReference type="ARBA" id="ARBA00022576"/>
    </source>
</evidence>
<keyword evidence="2 8" id="KW-0032">Aminotransferase</keyword>
<dbReference type="InterPro" id="IPR036388">
    <property type="entry name" value="WH-like_DNA-bd_sf"/>
</dbReference>
<dbReference type="InterPro" id="IPR015424">
    <property type="entry name" value="PyrdxlP-dep_Trfase"/>
</dbReference>
<dbReference type="EMBL" id="AP018400">
    <property type="protein sequence ID" value="BBA93010.1"/>
    <property type="molecule type" value="Genomic_DNA"/>
</dbReference>
<protein>
    <submittedName>
        <fullName evidence="8">PLP-dependent aminotransferase family protein</fullName>
    </submittedName>
</protein>
<evidence type="ECO:0000259" key="7">
    <source>
        <dbReference type="PROSITE" id="PS50949"/>
    </source>
</evidence>
<dbReference type="Pfam" id="PF00155">
    <property type="entry name" value="Aminotran_1_2"/>
    <property type="match status" value="1"/>
</dbReference>
<dbReference type="CDD" id="cd07377">
    <property type="entry name" value="WHTH_GntR"/>
    <property type="match status" value="1"/>
</dbReference>
<keyword evidence="8" id="KW-0808">Transferase</keyword>
<name>A0A2Z5TNX2_9STRE</name>
<dbReference type="CDD" id="cd00609">
    <property type="entry name" value="AAT_like"/>
    <property type="match status" value="1"/>
</dbReference>
<dbReference type="SMART" id="SM00345">
    <property type="entry name" value="HTH_GNTR"/>
    <property type="match status" value="1"/>
</dbReference>
<evidence type="ECO:0000313" key="9">
    <source>
        <dbReference type="Proteomes" id="UP000269331"/>
    </source>
</evidence>